<dbReference type="Gene3D" id="3.40.140.10">
    <property type="entry name" value="Cytidine Deaminase, domain 2"/>
    <property type="match status" value="1"/>
</dbReference>
<dbReference type="Pfam" id="PF04002">
    <property type="entry name" value="RadC"/>
    <property type="match status" value="1"/>
</dbReference>
<dbReference type="EMBL" id="QCXX01000005">
    <property type="protein sequence ID" value="PUV23176.1"/>
    <property type="molecule type" value="Genomic_DNA"/>
</dbReference>
<dbReference type="Proteomes" id="UP000250831">
    <property type="component" value="Unassembled WGS sequence"/>
</dbReference>
<organism evidence="2 3">
    <name type="scientific">Sphingobacterium athyrii</name>
    <dbReference type="NCBI Taxonomy" id="2152717"/>
    <lineage>
        <taxon>Bacteria</taxon>
        <taxon>Pseudomonadati</taxon>
        <taxon>Bacteroidota</taxon>
        <taxon>Sphingobacteriia</taxon>
        <taxon>Sphingobacteriales</taxon>
        <taxon>Sphingobacteriaceae</taxon>
        <taxon>Sphingobacterium</taxon>
    </lineage>
</organism>
<sequence>MLHCPECTGSSITLAHNRPRSNLKPSEQDLNITKSWLKSASYWTCRYLII</sequence>
<proteinExistence type="predicted"/>
<feature type="domain" description="RadC-like JAB" evidence="1">
    <location>
        <begin position="8"/>
        <end position="40"/>
    </location>
</feature>
<reference evidence="2 3" key="1">
    <citation type="submission" date="2018-04" db="EMBL/GenBank/DDBJ databases">
        <title>Sphingobacterium sp. M46 Genome.</title>
        <authorList>
            <person name="Cheng J."/>
            <person name="Li Y."/>
        </authorList>
    </citation>
    <scope>NUCLEOTIDE SEQUENCE [LARGE SCALE GENOMIC DNA]</scope>
    <source>
        <strain evidence="2 3">M46</strain>
    </source>
</reference>
<protein>
    <recommendedName>
        <fullName evidence="1">RadC-like JAB domain-containing protein</fullName>
    </recommendedName>
</protein>
<evidence type="ECO:0000259" key="1">
    <source>
        <dbReference type="Pfam" id="PF04002"/>
    </source>
</evidence>
<comment type="caution">
    <text evidence="2">The sequence shown here is derived from an EMBL/GenBank/DDBJ whole genome shotgun (WGS) entry which is preliminary data.</text>
</comment>
<keyword evidence="3" id="KW-1185">Reference proteome</keyword>
<accession>A0A363NQU2</accession>
<dbReference type="InterPro" id="IPR025657">
    <property type="entry name" value="RadC_JAB"/>
</dbReference>
<dbReference type="OrthoDB" id="9804482at2"/>
<dbReference type="AlphaFoldDB" id="A0A363NQU2"/>
<gene>
    <name evidence="2" type="ORF">DCO56_18465</name>
</gene>
<name>A0A363NQU2_9SPHI</name>
<evidence type="ECO:0000313" key="2">
    <source>
        <dbReference type="EMBL" id="PUV23176.1"/>
    </source>
</evidence>
<evidence type="ECO:0000313" key="3">
    <source>
        <dbReference type="Proteomes" id="UP000250831"/>
    </source>
</evidence>